<dbReference type="SUPFAM" id="SSF46894">
    <property type="entry name" value="C-terminal effector domain of the bipartite response regulators"/>
    <property type="match status" value="1"/>
</dbReference>
<dbReference type="Gene3D" id="1.10.10.10">
    <property type="entry name" value="Winged helix-like DNA-binding domain superfamily/Winged helix DNA-binding domain"/>
    <property type="match status" value="1"/>
</dbReference>
<evidence type="ECO:0000259" key="6">
    <source>
        <dbReference type="PROSITE" id="PS51755"/>
    </source>
</evidence>
<dbReference type="InterPro" id="IPR027417">
    <property type="entry name" value="P-loop_NTPase"/>
</dbReference>
<feature type="compositionally biased region" description="Low complexity" evidence="5">
    <location>
        <begin position="12"/>
        <end position="22"/>
    </location>
</feature>
<dbReference type="InterPro" id="IPR011990">
    <property type="entry name" value="TPR-like_helical_dom_sf"/>
</dbReference>
<dbReference type="SMART" id="SM00028">
    <property type="entry name" value="TPR"/>
    <property type="match status" value="4"/>
</dbReference>
<dbReference type="PROSITE" id="PS51755">
    <property type="entry name" value="OMPR_PHOB"/>
    <property type="match status" value="1"/>
</dbReference>
<name>A0ABQ4E950_9ACTN</name>
<feature type="compositionally biased region" description="Pro residues" evidence="5">
    <location>
        <begin position="1"/>
        <end position="11"/>
    </location>
</feature>
<dbReference type="Proteomes" id="UP000646749">
    <property type="component" value="Unassembled WGS sequence"/>
</dbReference>
<feature type="region of interest" description="Disordered" evidence="5">
    <location>
        <begin position="1"/>
        <end position="28"/>
    </location>
</feature>
<feature type="compositionally biased region" description="Low complexity" evidence="5">
    <location>
        <begin position="513"/>
        <end position="524"/>
    </location>
</feature>
<gene>
    <name evidence="7" type="ORF">Pen02_61420</name>
</gene>
<dbReference type="PANTHER" id="PTHR35807">
    <property type="entry name" value="TRANSCRIPTIONAL REGULATOR REDD-RELATED"/>
    <property type="match status" value="1"/>
</dbReference>
<dbReference type="InterPro" id="IPR036388">
    <property type="entry name" value="WH-like_DNA-bd_sf"/>
</dbReference>
<feature type="repeat" description="TPR" evidence="3">
    <location>
        <begin position="1043"/>
        <end position="1076"/>
    </location>
</feature>
<evidence type="ECO:0000313" key="8">
    <source>
        <dbReference type="Proteomes" id="UP000646749"/>
    </source>
</evidence>
<feature type="region of interest" description="Disordered" evidence="5">
    <location>
        <begin position="513"/>
        <end position="553"/>
    </location>
</feature>
<dbReference type="InterPro" id="IPR016032">
    <property type="entry name" value="Sig_transdc_resp-reg_C-effctor"/>
</dbReference>
<dbReference type="Pfam" id="PF03704">
    <property type="entry name" value="BTAD"/>
    <property type="match status" value="1"/>
</dbReference>
<proteinExistence type="inferred from homology"/>
<keyword evidence="2 4" id="KW-0238">DNA-binding</keyword>
<evidence type="ECO:0000256" key="5">
    <source>
        <dbReference type="SAM" id="MobiDB-lite"/>
    </source>
</evidence>
<dbReference type="SUPFAM" id="SSF52540">
    <property type="entry name" value="P-loop containing nucleoside triphosphate hydrolases"/>
    <property type="match status" value="1"/>
</dbReference>
<dbReference type="RefSeq" id="WP_203869593.1">
    <property type="nucleotide sequence ID" value="NZ_BONW01000034.1"/>
</dbReference>
<organism evidence="7 8">
    <name type="scientific">Plantactinospora endophytica</name>
    <dbReference type="NCBI Taxonomy" id="673535"/>
    <lineage>
        <taxon>Bacteria</taxon>
        <taxon>Bacillati</taxon>
        <taxon>Actinomycetota</taxon>
        <taxon>Actinomycetes</taxon>
        <taxon>Micromonosporales</taxon>
        <taxon>Micromonosporaceae</taxon>
        <taxon>Plantactinospora</taxon>
    </lineage>
</organism>
<evidence type="ECO:0000256" key="4">
    <source>
        <dbReference type="PROSITE-ProRule" id="PRU01091"/>
    </source>
</evidence>
<dbReference type="SUPFAM" id="SSF48452">
    <property type="entry name" value="TPR-like"/>
    <property type="match status" value="2"/>
</dbReference>
<feature type="domain" description="OmpR/PhoB-type" evidence="6">
    <location>
        <begin position="870"/>
        <end position="977"/>
    </location>
</feature>
<dbReference type="EMBL" id="BONW01000034">
    <property type="protein sequence ID" value="GIG91206.1"/>
    <property type="molecule type" value="Genomic_DNA"/>
</dbReference>
<dbReference type="SMART" id="SM01043">
    <property type="entry name" value="BTAD"/>
    <property type="match status" value="1"/>
</dbReference>
<dbReference type="PROSITE" id="PS50005">
    <property type="entry name" value="TPR"/>
    <property type="match status" value="1"/>
</dbReference>
<accession>A0ABQ4E950</accession>
<dbReference type="InterPro" id="IPR005158">
    <property type="entry name" value="BTAD"/>
</dbReference>
<dbReference type="Gene3D" id="1.25.40.10">
    <property type="entry name" value="Tetratricopeptide repeat domain"/>
    <property type="match status" value="3"/>
</dbReference>
<evidence type="ECO:0000256" key="1">
    <source>
        <dbReference type="ARBA" id="ARBA00005820"/>
    </source>
</evidence>
<comment type="similarity">
    <text evidence="1">Belongs to the AfsR/DnrI/RedD regulatory family.</text>
</comment>
<keyword evidence="8" id="KW-1185">Reference proteome</keyword>
<feature type="DNA-binding region" description="OmpR/PhoB-type" evidence="4">
    <location>
        <begin position="870"/>
        <end position="977"/>
    </location>
</feature>
<dbReference type="InterPro" id="IPR019734">
    <property type="entry name" value="TPR_rpt"/>
</dbReference>
<evidence type="ECO:0000256" key="2">
    <source>
        <dbReference type="ARBA" id="ARBA00023125"/>
    </source>
</evidence>
<protein>
    <recommendedName>
        <fullName evidence="6">OmpR/PhoB-type domain-containing protein</fullName>
    </recommendedName>
</protein>
<evidence type="ECO:0000256" key="3">
    <source>
        <dbReference type="PROSITE-ProRule" id="PRU00339"/>
    </source>
</evidence>
<reference evidence="7 8" key="1">
    <citation type="submission" date="2021-01" db="EMBL/GenBank/DDBJ databases">
        <title>Whole genome shotgun sequence of Plantactinospora endophytica NBRC 110450.</title>
        <authorList>
            <person name="Komaki H."/>
            <person name="Tamura T."/>
        </authorList>
    </citation>
    <scope>NUCLEOTIDE SEQUENCE [LARGE SCALE GENOMIC DNA]</scope>
    <source>
        <strain evidence="7 8">NBRC 110450</strain>
    </source>
</reference>
<evidence type="ECO:0000313" key="7">
    <source>
        <dbReference type="EMBL" id="GIG91206.1"/>
    </source>
</evidence>
<dbReference type="InterPro" id="IPR001867">
    <property type="entry name" value="OmpR/PhoB-type_DNA-bd"/>
</dbReference>
<keyword evidence="3" id="KW-0802">TPR repeat</keyword>
<sequence length="1118" mass="118268">MRSPPRQPSSRPPHAGQPSVRRPQPPSQPWSAGWRCVLVAAAAGYGKTTAVRRLLAQVPSRWYSGAEWTAALGGSGDVPADVDLGRLAGAIDEPAGDDRWLVLDDVDPLPPARLRALLAAAHRLPDRSRLVVITRCPPGAAMVAAGLRRGDLGLLGPVDLALSRRDVLTLLRDRYDLPDPALARTVHRATGGWPMLVHLVAGALRDAESRDAESRDAAIRDAGIRGSGSWDSGSRDFGIRDAGIRDAGPAMLPAASVAAVAYLAGEVFRELPAEAGQLLRQAARLDPVHAELVSGSNPRRAGSLLHWLATAGLFGPERPDGAGYSAIPLVAEAARRHYPLPPEQAATLHHRAADWYADRALPAPALRGYLAAGRVEPVVRLLRRYGPSLLAEGECALVGTAVEALPVARCPAPLRQLHGDALRMAGESESAIEVYRSQAGRRSGPGPALAWRHGLVHLMRGEPLAAIAIFERATAGAGRTPDEVLLLGWAACAYALSGDVATGQDRARRALAAASAVPGAGRPAHPVPTRPSSPPIPSSSPTPVPPAAPGPPVGAALRTAQALVTAGVAAGLTARLAGDRGAGAGQLAEAVRLADAAGDRGLAAWARVNLAVGRFGAAGYREAVTLADEAVELAETAGCPAVLALALTVRGSGLVRLGRLAEAVADHERSLALHHRLGSAYVVLPLTGLGRVHLLRGRDSLARAAYQEAVQVSESTGNVVALVPALVGLARVTAGTDPAGATALAERAVRLARGPDGGAARCALGWVAVAVPDLPRAALLATEAEDHARLHQDRAGLAEALRLRAAATDDSVSARQALVEAGAILREAGARVDADRVRVLLGRLSGPGSEERIDAQVAAARLAELEVVVPVPASAAGTVAVRTLGRFEVRVDGRPLPTSAWQSRKARDLLRILAARRGRPVSREQLGELLWPGEPPERLGHRLSVLLSLLRGVLDPDRHGPLDRYVVAERASLALDVTHVELDVELFQAEALLGLRRYERGERGSAQDVLALAEQRYQGDFLVDDPYDDWAVPVREEMRRLHLRVVRTLAELARHRGDPEQAAYQLRRALEIDPYDERTHEELISVLSTVGRYGEADEAYRRYHRAMAMLGVPARLPR</sequence>
<comment type="caution">
    <text evidence="7">The sequence shown here is derived from an EMBL/GenBank/DDBJ whole genome shotgun (WGS) entry which is preliminary data.</text>
</comment>
<feature type="compositionally biased region" description="Pro residues" evidence="5">
    <location>
        <begin position="525"/>
        <end position="552"/>
    </location>
</feature>
<dbReference type="InterPro" id="IPR051677">
    <property type="entry name" value="AfsR-DnrI-RedD_regulator"/>
</dbReference>
<dbReference type="Pfam" id="PF13424">
    <property type="entry name" value="TPR_12"/>
    <property type="match status" value="1"/>
</dbReference>